<dbReference type="AlphaFoldDB" id="A0A0D6E036"/>
<name>A0A0D6E036_9LACT</name>
<evidence type="ECO:0000313" key="1">
    <source>
        <dbReference type="EMBL" id="CEN29573.1"/>
    </source>
</evidence>
<evidence type="ECO:0008006" key="3">
    <source>
        <dbReference type="Google" id="ProtNLM"/>
    </source>
</evidence>
<geneLocation type="plasmid" evidence="1 2">
    <name>III</name>
</geneLocation>
<keyword evidence="1" id="KW-0614">Plasmid</keyword>
<dbReference type="GeneID" id="303196128"/>
<dbReference type="KEGG" id="lpk:LACPI_2373"/>
<sequence length="88" mass="10243">MDLKEVVLKNICYTDLVYQRINKKLGISLSKTDIESLIYRTILDNYVTISKIGKNFYIKNPNNHIQVTVNSNTYRVITVDKIKGINYD</sequence>
<protein>
    <recommendedName>
        <fullName evidence="3">DUF3781 domain-containing protein</fullName>
    </recommendedName>
</protein>
<dbReference type="RefSeq" id="WP_040526183.1">
    <property type="nucleotide sequence ID" value="NZ_LN774771.1"/>
</dbReference>
<dbReference type="InterPro" id="IPR024229">
    <property type="entry name" value="DUF3781"/>
</dbReference>
<reference evidence="2" key="1">
    <citation type="submission" date="2015-01" db="EMBL/GenBank/DDBJ databases">
        <authorList>
            <person name="Andreevskaya M."/>
        </authorList>
    </citation>
    <scope>NUCLEOTIDE SEQUENCE [LARGE SCALE GENOMIC DNA]</scope>
    <source>
        <strain evidence="2">MKFS47</strain>
        <plasmid evidence="2">III</plasmid>
    </source>
</reference>
<gene>
    <name evidence="1" type="ORF">LACPI_2373</name>
</gene>
<evidence type="ECO:0000313" key="2">
    <source>
        <dbReference type="Proteomes" id="UP000033166"/>
    </source>
</evidence>
<dbReference type="Pfam" id="PF12636">
    <property type="entry name" value="DUF3781"/>
    <property type="match status" value="1"/>
</dbReference>
<dbReference type="Proteomes" id="UP000033166">
    <property type="component" value="Plasmid III"/>
</dbReference>
<organism evidence="1 2">
    <name type="scientific">Pseudolactococcus piscium MKFS47</name>
    <dbReference type="NCBI Taxonomy" id="297352"/>
    <lineage>
        <taxon>Bacteria</taxon>
        <taxon>Bacillati</taxon>
        <taxon>Bacillota</taxon>
        <taxon>Bacilli</taxon>
        <taxon>Lactobacillales</taxon>
        <taxon>Streptococcaceae</taxon>
        <taxon>Pseudolactococcus</taxon>
    </lineage>
</organism>
<dbReference type="EMBL" id="LN774771">
    <property type="protein sequence ID" value="CEN29573.1"/>
    <property type="molecule type" value="Genomic_DNA"/>
</dbReference>
<dbReference type="HOGENOM" id="CLU_186709_0_0_9"/>
<accession>A0A0D6E036</accession>
<proteinExistence type="predicted"/>